<proteinExistence type="predicted"/>
<gene>
    <name evidence="2" type="ORF">P167DRAFT_575030</name>
</gene>
<evidence type="ECO:0000313" key="3">
    <source>
        <dbReference type="Proteomes" id="UP000277580"/>
    </source>
</evidence>
<sequence>MKLVYIITGILATVALTTAKNTFRPWKAGIGPSLDPPNFDHPLPIPEGGKFEIIRGANKRPNGELQGLRGGLGSGFESVEAKKEKEAFLREDADIMRARRLDMRLQRAKAGISE</sequence>
<keyword evidence="3" id="KW-1185">Reference proteome</keyword>
<evidence type="ECO:0000256" key="1">
    <source>
        <dbReference type="SAM" id="SignalP"/>
    </source>
</evidence>
<feature type="signal peptide" evidence="1">
    <location>
        <begin position="1"/>
        <end position="19"/>
    </location>
</feature>
<dbReference type="OrthoDB" id="10324622at2759"/>
<protein>
    <submittedName>
        <fullName evidence="2">Uncharacterized protein</fullName>
    </submittedName>
</protein>
<dbReference type="EMBL" id="ML119133">
    <property type="protein sequence ID" value="RPB11840.1"/>
    <property type="molecule type" value="Genomic_DNA"/>
</dbReference>
<evidence type="ECO:0000313" key="2">
    <source>
        <dbReference type="EMBL" id="RPB11840.1"/>
    </source>
</evidence>
<organism evidence="2 3">
    <name type="scientific">Morchella conica CCBAS932</name>
    <dbReference type="NCBI Taxonomy" id="1392247"/>
    <lineage>
        <taxon>Eukaryota</taxon>
        <taxon>Fungi</taxon>
        <taxon>Dikarya</taxon>
        <taxon>Ascomycota</taxon>
        <taxon>Pezizomycotina</taxon>
        <taxon>Pezizomycetes</taxon>
        <taxon>Pezizales</taxon>
        <taxon>Morchellaceae</taxon>
        <taxon>Morchella</taxon>
    </lineage>
</organism>
<dbReference type="Proteomes" id="UP000277580">
    <property type="component" value="Unassembled WGS sequence"/>
</dbReference>
<feature type="chain" id="PRO_5018115437" evidence="1">
    <location>
        <begin position="20"/>
        <end position="114"/>
    </location>
</feature>
<keyword evidence="1" id="KW-0732">Signal</keyword>
<dbReference type="InParanoid" id="A0A3N4KMW6"/>
<accession>A0A3N4KMW6</accession>
<dbReference type="AlphaFoldDB" id="A0A3N4KMW6"/>
<name>A0A3N4KMW6_9PEZI</name>
<reference evidence="2 3" key="1">
    <citation type="journal article" date="2018" name="Nat. Ecol. Evol.">
        <title>Pezizomycetes genomes reveal the molecular basis of ectomycorrhizal truffle lifestyle.</title>
        <authorList>
            <person name="Murat C."/>
            <person name="Payen T."/>
            <person name="Noel B."/>
            <person name="Kuo A."/>
            <person name="Morin E."/>
            <person name="Chen J."/>
            <person name="Kohler A."/>
            <person name="Krizsan K."/>
            <person name="Balestrini R."/>
            <person name="Da Silva C."/>
            <person name="Montanini B."/>
            <person name="Hainaut M."/>
            <person name="Levati E."/>
            <person name="Barry K.W."/>
            <person name="Belfiori B."/>
            <person name="Cichocki N."/>
            <person name="Clum A."/>
            <person name="Dockter R.B."/>
            <person name="Fauchery L."/>
            <person name="Guy J."/>
            <person name="Iotti M."/>
            <person name="Le Tacon F."/>
            <person name="Lindquist E.A."/>
            <person name="Lipzen A."/>
            <person name="Malagnac F."/>
            <person name="Mello A."/>
            <person name="Molinier V."/>
            <person name="Miyauchi S."/>
            <person name="Poulain J."/>
            <person name="Riccioni C."/>
            <person name="Rubini A."/>
            <person name="Sitrit Y."/>
            <person name="Splivallo R."/>
            <person name="Traeger S."/>
            <person name="Wang M."/>
            <person name="Zifcakova L."/>
            <person name="Wipf D."/>
            <person name="Zambonelli A."/>
            <person name="Paolocci F."/>
            <person name="Nowrousian M."/>
            <person name="Ottonello S."/>
            <person name="Baldrian P."/>
            <person name="Spatafora J.W."/>
            <person name="Henrissat B."/>
            <person name="Nagy L.G."/>
            <person name="Aury J.M."/>
            <person name="Wincker P."/>
            <person name="Grigoriev I.V."/>
            <person name="Bonfante P."/>
            <person name="Martin F.M."/>
        </authorList>
    </citation>
    <scope>NUCLEOTIDE SEQUENCE [LARGE SCALE GENOMIC DNA]</scope>
    <source>
        <strain evidence="2 3">CCBAS932</strain>
    </source>
</reference>